<dbReference type="Pfam" id="PF12762">
    <property type="entry name" value="DDE_Tnp_IS1595"/>
    <property type="match status" value="1"/>
</dbReference>
<dbReference type="PANTHER" id="PTHR47163:SF3">
    <property type="entry name" value="PROTEIN CBG18017"/>
    <property type="match status" value="1"/>
</dbReference>
<dbReference type="Proteomes" id="UP000030655">
    <property type="component" value="Unassembled WGS sequence"/>
</dbReference>
<sequence>MTRLILKNVLPGSIIVTDGWKGYYTIKKDQNFTHETINHAIEFVNSAGLHSNTIEGTWSCLKYLIPIRMRVKEKVDFKVFEFIWRRKHENFDLWEVFIESLKNF</sequence>
<keyword evidence="3" id="KW-1185">Reference proteome</keyword>
<evidence type="ECO:0000259" key="1">
    <source>
        <dbReference type="Pfam" id="PF12762"/>
    </source>
</evidence>
<dbReference type="InterPro" id="IPR024445">
    <property type="entry name" value="Tnp_ISXO2-like"/>
</dbReference>
<dbReference type="EMBL" id="KK365146">
    <property type="protein sequence ID" value="KCZ81264.1"/>
    <property type="molecule type" value="Genomic_DNA"/>
</dbReference>
<evidence type="ECO:0000313" key="3">
    <source>
        <dbReference type="Proteomes" id="UP000030655"/>
    </source>
</evidence>
<dbReference type="VEuPathDB" id="MicrosporidiaDB:H312_01342"/>
<dbReference type="InterPro" id="IPR053164">
    <property type="entry name" value="IS1016-like_transposase"/>
</dbReference>
<name>A0A059F2N6_9MICR</name>
<evidence type="ECO:0000313" key="2">
    <source>
        <dbReference type="EMBL" id="KCZ81264.1"/>
    </source>
</evidence>
<dbReference type="OrthoDB" id="2216067at2759"/>
<reference evidence="2 3" key="2">
    <citation type="submission" date="2014-03" db="EMBL/GenBank/DDBJ databases">
        <title>The Genome Sequence of Anncaliia algerae insect isolate PRA339.</title>
        <authorList>
            <consortium name="The Broad Institute Genome Sequencing Platform"/>
            <consortium name="The Broad Institute Genome Sequencing Center for Infectious Disease"/>
            <person name="Cuomo C."/>
            <person name="Becnel J."/>
            <person name="Sanscrainte N."/>
            <person name="Walker B."/>
            <person name="Young S.K."/>
            <person name="Zeng Q."/>
            <person name="Gargeya S."/>
            <person name="Fitzgerald M."/>
            <person name="Haas B."/>
            <person name="Abouelleil A."/>
            <person name="Alvarado L."/>
            <person name="Arachchi H.M."/>
            <person name="Berlin A.M."/>
            <person name="Chapman S.B."/>
            <person name="Dewar J."/>
            <person name="Goldberg J."/>
            <person name="Griggs A."/>
            <person name="Gujja S."/>
            <person name="Hansen M."/>
            <person name="Howarth C."/>
            <person name="Imamovic A."/>
            <person name="Larimer J."/>
            <person name="McCowan C."/>
            <person name="Murphy C."/>
            <person name="Neiman D."/>
            <person name="Pearson M."/>
            <person name="Priest M."/>
            <person name="Roberts A."/>
            <person name="Saif S."/>
            <person name="Shea T."/>
            <person name="Sisk P."/>
            <person name="Sykes S."/>
            <person name="Wortman J."/>
            <person name="Nusbaum C."/>
            <person name="Birren B."/>
        </authorList>
    </citation>
    <scope>NUCLEOTIDE SEQUENCE [LARGE SCALE GENOMIC DNA]</scope>
    <source>
        <strain evidence="2 3">PRA339</strain>
    </source>
</reference>
<protein>
    <recommendedName>
        <fullName evidence="1">ISXO2-like transposase domain-containing protein</fullName>
    </recommendedName>
</protein>
<gene>
    <name evidence="2" type="ORF">H312_01342</name>
</gene>
<feature type="domain" description="ISXO2-like transposase" evidence="1">
    <location>
        <begin position="4"/>
        <end position="63"/>
    </location>
</feature>
<organism evidence="2 3">
    <name type="scientific">Anncaliia algerae PRA339</name>
    <dbReference type="NCBI Taxonomy" id="1288291"/>
    <lineage>
        <taxon>Eukaryota</taxon>
        <taxon>Fungi</taxon>
        <taxon>Fungi incertae sedis</taxon>
        <taxon>Microsporidia</taxon>
        <taxon>Tubulinosematoidea</taxon>
        <taxon>Tubulinosematidae</taxon>
        <taxon>Anncaliia</taxon>
    </lineage>
</organism>
<dbReference type="PANTHER" id="PTHR47163">
    <property type="entry name" value="DDE_TNP_IS1595 DOMAIN-CONTAINING PROTEIN"/>
    <property type="match status" value="1"/>
</dbReference>
<dbReference type="AlphaFoldDB" id="A0A059F2N6"/>
<dbReference type="HOGENOM" id="CLU_044348_6_2_1"/>
<proteinExistence type="predicted"/>
<reference evidence="3" key="1">
    <citation type="submission" date="2013-02" db="EMBL/GenBank/DDBJ databases">
        <authorList>
            <consortium name="The Broad Institute Genome Sequencing Platform"/>
            <person name="Cuomo C."/>
            <person name="Becnel J."/>
            <person name="Sanscrainte N."/>
            <person name="Walker B."/>
            <person name="Young S.K."/>
            <person name="Zeng Q."/>
            <person name="Gargeya S."/>
            <person name="Fitzgerald M."/>
            <person name="Haas B."/>
            <person name="Abouelleil A."/>
            <person name="Alvarado L."/>
            <person name="Arachchi H.M."/>
            <person name="Berlin A.M."/>
            <person name="Chapman S.B."/>
            <person name="Dewar J."/>
            <person name="Goldberg J."/>
            <person name="Griggs A."/>
            <person name="Gujja S."/>
            <person name="Hansen M."/>
            <person name="Howarth C."/>
            <person name="Imamovic A."/>
            <person name="Larimer J."/>
            <person name="McCowan C."/>
            <person name="Murphy C."/>
            <person name="Neiman D."/>
            <person name="Pearson M."/>
            <person name="Priest M."/>
            <person name="Roberts A."/>
            <person name="Saif S."/>
            <person name="Shea T."/>
            <person name="Sisk P."/>
            <person name="Sykes S."/>
            <person name="Wortman J."/>
            <person name="Nusbaum C."/>
            <person name="Birren B."/>
        </authorList>
    </citation>
    <scope>NUCLEOTIDE SEQUENCE [LARGE SCALE GENOMIC DNA]</scope>
    <source>
        <strain evidence="3">PRA339</strain>
    </source>
</reference>
<accession>A0A059F2N6</accession>